<feature type="non-terminal residue" evidence="1">
    <location>
        <position position="1"/>
    </location>
</feature>
<comment type="caution">
    <text evidence="1">The sequence shown here is derived from an EMBL/GenBank/DDBJ whole genome shotgun (WGS) entry which is preliminary data.</text>
</comment>
<dbReference type="EMBL" id="BARV01000023">
    <property type="protein sequence ID" value="GAH91778.1"/>
    <property type="molecule type" value="Genomic_DNA"/>
</dbReference>
<reference evidence="1" key="1">
    <citation type="journal article" date="2014" name="Front. Microbiol.">
        <title>High frequency of phylogenetically diverse reductive dehalogenase-homologous genes in deep subseafloor sedimentary metagenomes.</title>
        <authorList>
            <person name="Kawai M."/>
            <person name="Futagami T."/>
            <person name="Toyoda A."/>
            <person name="Takaki Y."/>
            <person name="Nishi S."/>
            <person name="Hori S."/>
            <person name="Arai W."/>
            <person name="Tsubouchi T."/>
            <person name="Morono Y."/>
            <person name="Uchiyama I."/>
            <person name="Ito T."/>
            <person name="Fujiyama A."/>
            <person name="Inagaki F."/>
            <person name="Takami H."/>
        </authorList>
    </citation>
    <scope>NUCLEOTIDE SEQUENCE</scope>
    <source>
        <strain evidence="1">Expedition CK06-06</strain>
    </source>
</reference>
<name>X1LCA1_9ZZZZ</name>
<gene>
    <name evidence="1" type="ORF">S06H3_00149</name>
</gene>
<proteinExistence type="predicted"/>
<accession>X1LCA1</accession>
<dbReference type="AlphaFoldDB" id="X1LCA1"/>
<sequence length="141" mass="15372">GKVVPTKTTVRMLGLVGNTFSNGGSGSDRSYTQFVKLVKDRETLFDIDRSGIPFRGRFGGSGYISYIPDFSLIGGVYQPVDYSFSPFNADINIGEPLMFDPVLEFVSGEELLVKLTCNKGSTRTLLPADIDLAAILHVKVE</sequence>
<evidence type="ECO:0000313" key="1">
    <source>
        <dbReference type="EMBL" id="GAH91778.1"/>
    </source>
</evidence>
<organism evidence="1">
    <name type="scientific">marine sediment metagenome</name>
    <dbReference type="NCBI Taxonomy" id="412755"/>
    <lineage>
        <taxon>unclassified sequences</taxon>
        <taxon>metagenomes</taxon>
        <taxon>ecological metagenomes</taxon>
    </lineage>
</organism>
<protein>
    <submittedName>
        <fullName evidence="1">Uncharacterized protein</fullName>
    </submittedName>
</protein>